<reference evidence="1" key="2">
    <citation type="journal article" date="2019" name="Appl. Environ. Microbiol.">
        <title>Population genetics and characterization of Campylobacter jejuni isolates in western jackdaws and game birds in Finland.</title>
        <authorList>
            <person name="Kovanen S."/>
            <person name="Rossi M."/>
            <person name="Pohja-Mykra M."/>
            <person name="Nieminen T."/>
            <person name="Raunio-Saarnisto M."/>
            <person name="Sauvala M."/>
            <person name="Fredriksson-Ahomaa M."/>
            <person name="Hanninen M.L."/>
            <person name="Kivisto R."/>
        </authorList>
    </citation>
    <scope>NUCLEOTIDE SEQUENCE</scope>
    <source>
        <strain evidence="1">SO-26</strain>
    </source>
</reference>
<name>A0AAE8KDQ5_CAMJU</name>
<sequence>MEKIKNYKLIIILLSLDLLALLYGTSTLSISADEADIYFGEQGKSLIFSYSLLYYISHFGTFIFGQNDFGLRLPFLFFHFLSCLLLYLLALKYTKTKIDAFFSLLLFVLLPGTVASALLINAASLVIFLTLAILCAYEYEKKWLFYILLIMVLFVDKSFNILFLTFFFFGIYKRNAILFTLSLVLFGVSISFYGFDTGGRPRGYFLDTLGIFAACFSPLVFVYFFYTIYRLTFQKYKNLLWFLMSVTFVFCLLLSLRQKLFLDDFLPFCVICTPLLIKTLMQSYRVRLPVFRLRYKIFIECSIIFLIFCYFLIVANQLLYYFINNPNRHFANNYHFAKELALELKKQDVLELATAPSLQKRLRFYGIKNSNKFYLKALKQADKYDMDKKIVKVKLGKYEKVYQILNYDQSF</sequence>
<dbReference type="RefSeq" id="WP_057095965.1">
    <property type="nucleotide sequence ID" value="NZ_CP029053.1"/>
</dbReference>
<proteinExistence type="predicted"/>
<protein>
    <submittedName>
        <fullName evidence="1">Uncharacterized protein</fullName>
    </submittedName>
</protein>
<gene>
    <name evidence="1" type="ORF">C3I27_07420</name>
</gene>
<organism evidence="1 2">
    <name type="scientific">Campylobacter jejuni</name>
    <dbReference type="NCBI Taxonomy" id="197"/>
    <lineage>
        <taxon>Bacteria</taxon>
        <taxon>Pseudomonadati</taxon>
        <taxon>Campylobacterota</taxon>
        <taxon>Epsilonproteobacteria</taxon>
        <taxon>Campylobacterales</taxon>
        <taxon>Campylobacteraceae</taxon>
        <taxon>Campylobacter</taxon>
    </lineage>
</organism>
<accession>A0AAE8KDQ5</accession>
<reference evidence="1" key="1">
    <citation type="submission" date="2018-01" db="EMBL/GenBank/DDBJ databases">
        <authorList>
            <person name="Kovanen S."/>
            <person name="Nieminen T."/>
            <person name="Pohja-Mykra M."/>
            <person name="Raunio-Saarnisto M."/>
            <person name="Sauvala M."/>
            <person name="Fredriksson-Ahomaa M."/>
            <person name="Hanninen M.-L."/>
            <person name="Kivisto R."/>
        </authorList>
    </citation>
    <scope>NUCLEOTIDE SEQUENCE</scope>
    <source>
        <strain evidence="1">SO-26</strain>
    </source>
</reference>
<dbReference type="Proteomes" id="UP000287197">
    <property type="component" value="Unassembled WGS sequence"/>
</dbReference>
<dbReference type="EMBL" id="PQZD01000007">
    <property type="protein sequence ID" value="RTI47441.1"/>
    <property type="molecule type" value="Genomic_DNA"/>
</dbReference>
<evidence type="ECO:0000313" key="2">
    <source>
        <dbReference type="Proteomes" id="UP000287197"/>
    </source>
</evidence>
<comment type="caution">
    <text evidence="1">The sequence shown here is derived from an EMBL/GenBank/DDBJ whole genome shotgun (WGS) entry which is preliminary data.</text>
</comment>
<dbReference type="AlphaFoldDB" id="A0AAE8KDQ5"/>
<evidence type="ECO:0000313" key="1">
    <source>
        <dbReference type="EMBL" id="RTI47441.1"/>
    </source>
</evidence>